<keyword evidence="2" id="KW-1185">Reference proteome</keyword>
<comment type="caution">
    <text evidence="1">The sequence shown here is derived from an EMBL/GenBank/DDBJ whole genome shotgun (WGS) entry which is preliminary data.</text>
</comment>
<dbReference type="RefSeq" id="WP_114833538.1">
    <property type="nucleotide sequence ID" value="NZ_QQAX01000003.1"/>
</dbReference>
<gene>
    <name evidence="1" type="ORF">C8D86_10323</name>
</gene>
<evidence type="ECO:0000313" key="2">
    <source>
        <dbReference type="Proteomes" id="UP000254720"/>
    </source>
</evidence>
<name>A0A370GWK7_9COXI</name>
<dbReference type="AlphaFoldDB" id="A0A370GWK7"/>
<sequence>MKHRFWVRPDTVFGLKLKIEWDNQLKQARQGEKLMTNWKLNEYHRWKLQDYKKFIEKNTKPKPQKNRFSLPSLGNIPSLENIPSFDFQPMNSHVYLRSNIYIKLSNNQIGLLCFLLFIHSCYGNETQYISDSASATLSNLNLFNMIRYEGLPIKNISGHVTNCHSKHIGISAGKVCLINGIKHVMKAIANNHTNLEYAHNGLICLYYNKFVRNNLEIKMPIISIAYQKNGVCKARNRLIGLSTIKADYYTISKWDDDFKPADTIISKDIGKKNNRKRITDKIGEDGLVKIIVASTFFYDMIENLNNWGFDSHGLMIVDADLPYILFSDDYNSPEEAYYSGADVMLGKIEKNFGITLSLRDVMEMKSNYLRMAEMEPPQLHRKVNLSANFYRKLIDSYSQVCDDVIQEINIKNPALLPDMPSHLITREFQKNLRNYYTPIKNMKKSQIARR</sequence>
<dbReference type="Proteomes" id="UP000254720">
    <property type="component" value="Unassembled WGS sequence"/>
</dbReference>
<evidence type="ECO:0000313" key="1">
    <source>
        <dbReference type="EMBL" id="RDI48058.1"/>
    </source>
</evidence>
<accession>A0A370GWK7</accession>
<protein>
    <submittedName>
        <fullName evidence="1">Uncharacterized protein</fullName>
    </submittedName>
</protein>
<proteinExistence type="predicted"/>
<dbReference type="EMBL" id="QQAX01000003">
    <property type="protein sequence ID" value="RDI48058.1"/>
    <property type="molecule type" value="Genomic_DNA"/>
</dbReference>
<reference evidence="1 2" key="1">
    <citation type="submission" date="2018-07" db="EMBL/GenBank/DDBJ databases">
        <title>Genomic Encyclopedia of Type Strains, Phase IV (KMG-IV): sequencing the most valuable type-strain genomes for metagenomic binning, comparative biology and taxonomic classification.</title>
        <authorList>
            <person name="Goeker M."/>
        </authorList>
    </citation>
    <scope>NUCLEOTIDE SEQUENCE [LARGE SCALE GENOMIC DNA]</scope>
    <source>
        <strain evidence="1 2">DSM 16500</strain>
    </source>
</reference>
<organism evidence="1 2">
    <name type="scientific">Aquicella lusitana</name>
    <dbReference type="NCBI Taxonomy" id="254246"/>
    <lineage>
        <taxon>Bacteria</taxon>
        <taxon>Pseudomonadati</taxon>
        <taxon>Pseudomonadota</taxon>
        <taxon>Gammaproteobacteria</taxon>
        <taxon>Legionellales</taxon>
        <taxon>Coxiellaceae</taxon>
        <taxon>Aquicella</taxon>
    </lineage>
</organism>